<feature type="transmembrane region" description="Helical" evidence="1">
    <location>
        <begin position="355"/>
        <end position="378"/>
    </location>
</feature>
<keyword evidence="1" id="KW-0472">Membrane</keyword>
<dbReference type="AlphaFoldDB" id="A0AAD5X1L4"/>
<evidence type="ECO:0000256" key="1">
    <source>
        <dbReference type="SAM" id="Phobius"/>
    </source>
</evidence>
<sequence>MVYSTSDSGVLVGRKMVGSVTYARLRLELHSRLRNASAPTTGILQCLWRVATKSVSTSSESLSHKAPGDFRKLESPFFTLRRLESMTYYVISGFFSLLISSFLMVEADGLTSASTDASILFQTSGFDASTCLQGNWADRAVQRGLANLRAEKEKDDNRKYVPLVYALKEADAGLDHPFVVAGFGDGLSVWSDATAEETATYGETGWWVACSETECYAYHAPNGTDMTTVNRNAVNVTAVREAFFQLAVIDPVLLALSRAGSLEQDEKVLGKTNGTAASSSGARKPGITWGIVTGLTNDQSSNTYRTGFLVSRACSVQRSTIAKQMPSKAQGLSRVFTFRSYTPSKVTVLLPGKVIWYPAFAPWIIIAFTVSCGVVAVLPHLMVGVLGSGREDDDEKKWKSVVALTQDGAVGLLAGGRLDVTTTAEGKLVVTD</sequence>
<keyword evidence="1" id="KW-0812">Transmembrane</keyword>
<protein>
    <submittedName>
        <fullName evidence="2">Uncharacterized protein</fullName>
    </submittedName>
</protein>
<accession>A0AAD5X1L4</accession>
<evidence type="ECO:0000313" key="3">
    <source>
        <dbReference type="Proteomes" id="UP001212841"/>
    </source>
</evidence>
<comment type="caution">
    <text evidence="2">The sequence shown here is derived from an EMBL/GenBank/DDBJ whole genome shotgun (WGS) entry which is preliminary data.</text>
</comment>
<proteinExistence type="predicted"/>
<gene>
    <name evidence="2" type="ORF">HK097_008609</name>
</gene>
<dbReference type="EMBL" id="JADGJD010000514">
    <property type="protein sequence ID" value="KAJ3050431.1"/>
    <property type="molecule type" value="Genomic_DNA"/>
</dbReference>
<keyword evidence="3" id="KW-1185">Reference proteome</keyword>
<dbReference type="Proteomes" id="UP001212841">
    <property type="component" value="Unassembled WGS sequence"/>
</dbReference>
<organism evidence="2 3">
    <name type="scientific">Rhizophlyctis rosea</name>
    <dbReference type="NCBI Taxonomy" id="64517"/>
    <lineage>
        <taxon>Eukaryota</taxon>
        <taxon>Fungi</taxon>
        <taxon>Fungi incertae sedis</taxon>
        <taxon>Chytridiomycota</taxon>
        <taxon>Chytridiomycota incertae sedis</taxon>
        <taxon>Chytridiomycetes</taxon>
        <taxon>Rhizophlyctidales</taxon>
        <taxon>Rhizophlyctidaceae</taxon>
        <taxon>Rhizophlyctis</taxon>
    </lineage>
</organism>
<reference evidence="2" key="1">
    <citation type="submission" date="2020-05" db="EMBL/GenBank/DDBJ databases">
        <title>Phylogenomic resolution of chytrid fungi.</title>
        <authorList>
            <person name="Stajich J.E."/>
            <person name="Amses K."/>
            <person name="Simmons R."/>
            <person name="Seto K."/>
            <person name="Myers J."/>
            <person name="Bonds A."/>
            <person name="Quandt C.A."/>
            <person name="Barry K."/>
            <person name="Liu P."/>
            <person name="Grigoriev I."/>
            <person name="Longcore J.E."/>
            <person name="James T.Y."/>
        </authorList>
    </citation>
    <scope>NUCLEOTIDE SEQUENCE</scope>
    <source>
        <strain evidence="2">JEL0318</strain>
    </source>
</reference>
<evidence type="ECO:0000313" key="2">
    <source>
        <dbReference type="EMBL" id="KAJ3050431.1"/>
    </source>
</evidence>
<keyword evidence="1" id="KW-1133">Transmembrane helix</keyword>
<name>A0AAD5X1L4_9FUNG</name>